<feature type="compositionally biased region" description="Basic and acidic residues" evidence="1">
    <location>
        <begin position="66"/>
        <end position="77"/>
    </location>
</feature>
<proteinExistence type="predicted"/>
<protein>
    <recommendedName>
        <fullName evidence="4">DUF2795 domain-containing protein</fullName>
    </recommendedName>
</protein>
<dbReference type="RefSeq" id="WP_173037377.1">
    <property type="nucleotide sequence ID" value="NZ_AP022870.1"/>
</dbReference>
<gene>
    <name evidence="2" type="ORF">Pflav_040660</name>
</gene>
<reference evidence="2 3" key="1">
    <citation type="submission" date="2020-03" db="EMBL/GenBank/DDBJ databases">
        <title>Whole genome shotgun sequence of Phytohabitans flavus NBRC 107702.</title>
        <authorList>
            <person name="Komaki H."/>
            <person name="Tamura T."/>
        </authorList>
    </citation>
    <scope>NUCLEOTIDE SEQUENCE [LARGE SCALE GENOMIC DNA]</scope>
    <source>
        <strain evidence="2 3">NBRC 107702</strain>
    </source>
</reference>
<dbReference type="EMBL" id="AP022870">
    <property type="protein sequence ID" value="BCB77656.1"/>
    <property type="molecule type" value="Genomic_DNA"/>
</dbReference>
<feature type="region of interest" description="Disordered" evidence="1">
    <location>
        <begin position="56"/>
        <end position="94"/>
    </location>
</feature>
<dbReference type="KEGG" id="pfla:Pflav_040660"/>
<evidence type="ECO:0008006" key="4">
    <source>
        <dbReference type="Google" id="ProtNLM"/>
    </source>
</evidence>
<name>A0A6F8XV01_9ACTN</name>
<dbReference type="Proteomes" id="UP000502508">
    <property type="component" value="Chromosome"/>
</dbReference>
<sequence length="94" mass="10728">MDETGWNDVRAALNDLDYPANKDQVVAHAEQRDATAPAMRLLRGLPWETYRNLGEIRQSAPIDAAADERQTPDEKARQARSPHNRRIAEHLRDL</sequence>
<organism evidence="2 3">
    <name type="scientific">Phytohabitans flavus</name>
    <dbReference type="NCBI Taxonomy" id="1076124"/>
    <lineage>
        <taxon>Bacteria</taxon>
        <taxon>Bacillati</taxon>
        <taxon>Actinomycetota</taxon>
        <taxon>Actinomycetes</taxon>
        <taxon>Micromonosporales</taxon>
        <taxon>Micromonosporaceae</taxon>
    </lineage>
</organism>
<accession>A0A6F8XV01</accession>
<evidence type="ECO:0000256" key="1">
    <source>
        <dbReference type="SAM" id="MobiDB-lite"/>
    </source>
</evidence>
<dbReference type="InterPro" id="IPR021527">
    <property type="entry name" value="DUF2795"/>
</dbReference>
<dbReference type="AlphaFoldDB" id="A0A6F8XV01"/>
<evidence type="ECO:0000313" key="2">
    <source>
        <dbReference type="EMBL" id="BCB77656.1"/>
    </source>
</evidence>
<evidence type="ECO:0000313" key="3">
    <source>
        <dbReference type="Proteomes" id="UP000502508"/>
    </source>
</evidence>
<dbReference type="Pfam" id="PF11387">
    <property type="entry name" value="DUF2795"/>
    <property type="match status" value="1"/>
</dbReference>
<keyword evidence="3" id="KW-1185">Reference proteome</keyword>
<reference evidence="2 3" key="2">
    <citation type="submission" date="2020-03" db="EMBL/GenBank/DDBJ databases">
        <authorList>
            <person name="Ichikawa N."/>
            <person name="Kimura A."/>
            <person name="Kitahashi Y."/>
            <person name="Uohara A."/>
        </authorList>
    </citation>
    <scope>NUCLEOTIDE SEQUENCE [LARGE SCALE GENOMIC DNA]</scope>
    <source>
        <strain evidence="2 3">NBRC 107702</strain>
    </source>
</reference>